<accession>A0A1N7FWJ6</accession>
<dbReference type="Pfam" id="PF13387">
    <property type="entry name" value="Lnb_N"/>
    <property type="match status" value="1"/>
</dbReference>
<evidence type="ECO:0000259" key="2">
    <source>
        <dbReference type="Pfam" id="PF25222"/>
    </source>
</evidence>
<reference evidence="5" key="1">
    <citation type="submission" date="2017-01" db="EMBL/GenBank/DDBJ databases">
        <authorList>
            <person name="Varghese N."/>
            <person name="Submissions S."/>
        </authorList>
    </citation>
    <scope>NUCLEOTIDE SEQUENCE [LARGE SCALE GENOMIC DNA]</scope>
    <source>
        <strain evidence="5">DSM 21768</strain>
    </source>
</reference>
<gene>
    <name evidence="4" type="ORF">SAMN02745664_11825</name>
</gene>
<dbReference type="InterPro" id="IPR057162">
    <property type="entry name" value="DUF7840"/>
</dbReference>
<dbReference type="STRING" id="34061.B0189_09095"/>
<dbReference type="AlphaFoldDB" id="A0A1N7FWJ6"/>
<dbReference type="EMBL" id="FTNU01000018">
    <property type="protein sequence ID" value="SIS04700.1"/>
    <property type="molecule type" value="Genomic_DNA"/>
</dbReference>
<feature type="domain" description="DUF7843" evidence="3">
    <location>
        <begin position="41"/>
        <end position="112"/>
    </location>
</feature>
<proteinExistence type="predicted"/>
<protein>
    <submittedName>
        <fullName evidence="4">Uncharacterized protein</fullName>
    </submittedName>
</protein>
<feature type="domain" description="DUF7840" evidence="2">
    <location>
        <begin position="334"/>
        <end position="582"/>
    </location>
</feature>
<evidence type="ECO:0000259" key="1">
    <source>
        <dbReference type="Pfam" id="PF13387"/>
    </source>
</evidence>
<dbReference type="Proteomes" id="UP000187495">
    <property type="component" value="Unassembled WGS sequence"/>
</dbReference>
<dbReference type="Pfam" id="PF25222">
    <property type="entry name" value="DUF7840"/>
    <property type="match status" value="1"/>
</dbReference>
<organism evidence="4 5">
    <name type="scientific">Moraxella cuniculi DSM 21768</name>
    <dbReference type="NCBI Taxonomy" id="1122245"/>
    <lineage>
        <taxon>Bacteria</taxon>
        <taxon>Pseudomonadati</taxon>
        <taxon>Pseudomonadota</taxon>
        <taxon>Gammaproteobacteria</taxon>
        <taxon>Moraxellales</taxon>
        <taxon>Moraxellaceae</taxon>
        <taxon>Moraxella</taxon>
    </lineage>
</organism>
<keyword evidence="5" id="KW-1185">Reference proteome</keyword>
<sequence length="583" mass="65002">MALSAQVQAGLSKQADIGAMTTVAKKQLGNPFGLDDATVAQLAKTTTWRRLLLFADTPTKNDQSRVQNPKFFLSDEGEKNPQAELVAMLTAMQNRDNQAICQFVARVYFLNQSLAERGINTRVDDSSCQAFWQFADTINAKRLSLIFAEENPNNIASAFGHVWLRADADTIDDSEAVAINYTVATDRADNAIKSTTKSIFGGYAGVMEMMSYEQKAQDYLVKDGRDLWQFELDLTADEVMQIVRHIWEIKDMARPYFFTHDNCATEIVRLLDVVRDKAQLSKAVGKVVIPARMAFVLKQQNMLADERFIPSQATIRQARLNRGGDLSELLPNHNNPTQANAVYRFGVGGGFDKQADDAVYGVQLTAAYQDLLDNPNGTRQLLDLQLLSLTVRADNHRLRLDDFTLFATRSLNPVNTAKNNASDDKAAYATGMGIRLHRVIDASSPANDDALVFDVGVQRGKSWAFGKTDDNRGEFADTVCYALLDGKMQLGRINQGYRLALGPSLGCVSYLTKSVRMMTQLDMPYYYHPDRGSSNRSGYMQPTVSFAVQKDLSANHALRLTAKAERLNDASNKQAMLYLYRYF</sequence>
<name>A0A1N7FWJ6_9GAMM</name>
<dbReference type="InterPro" id="IPR057165">
    <property type="entry name" value="DUF7843"/>
</dbReference>
<dbReference type="InterPro" id="IPR025178">
    <property type="entry name" value="Lnb_N"/>
</dbReference>
<feature type="domain" description="Lnb N-terminal periplasmic" evidence="1">
    <location>
        <begin position="133"/>
        <end position="281"/>
    </location>
</feature>
<evidence type="ECO:0000313" key="4">
    <source>
        <dbReference type="EMBL" id="SIS04700.1"/>
    </source>
</evidence>
<dbReference type="Pfam" id="PF25225">
    <property type="entry name" value="DUF7843"/>
    <property type="match status" value="1"/>
</dbReference>
<evidence type="ECO:0000259" key="3">
    <source>
        <dbReference type="Pfam" id="PF25225"/>
    </source>
</evidence>
<evidence type="ECO:0000313" key="5">
    <source>
        <dbReference type="Proteomes" id="UP000187495"/>
    </source>
</evidence>